<keyword evidence="2" id="KW-0472">Membrane</keyword>
<dbReference type="EMBL" id="JADYXP020000005">
    <property type="protein sequence ID" value="KAL0123522.1"/>
    <property type="molecule type" value="Genomic_DNA"/>
</dbReference>
<keyword evidence="2" id="KW-0812">Transmembrane</keyword>
<evidence type="ECO:0008006" key="5">
    <source>
        <dbReference type="Google" id="ProtNLM"/>
    </source>
</evidence>
<feature type="region of interest" description="Disordered" evidence="1">
    <location>
        <begin position="1"/>
        <end position="21"/>
    </location>
</feature>
<dbReference type="AlphaFoldDB" id="A0AAW2GB64"/>
<reference evidence="3 4" key="1">
    <citation type="submission" date="2023-03" db="EMBL/GenBank/DDBJ databases">
        <title>High recombination rates correlate with genetic variation in Cardiocondyla obscurior ants.</title>
        <authorList>
            <person name="Errbii M."/>
        </authorList>
    </citation>
    <scope>NUCLEOTIDE SEQUENCE [LARGE SCALE GENOMIC DNA]</scope>
    <source>
        <strain evidence="3">Alpha-2009</strain>
        <tissue evidence="3">Whole body</tissue>
    </source>
</reference>
<evidence type="ECO:0000313" key="3">
    <source>
        <dbReference type="EMBL" id="KAL0123522.1"/>
    </source>
</evidence>
<proteinExistence type="predicted"/>
<keyword evidence="2" id="KW-1133">Transmembrane helix</keyword>
<gene>
    <name evidence="3" type="ORF">PUN28_005791</name>
</gene>
<feature type="transmembrane region" description="Helical" evidence="2">
    <location>
        <begin position="225"/>
        <end position="244"/>
    </location>
</feature>
<dbReference type="Proteomes" id="UP001430953">
    <property type="component" value="Unassembled WGS sequence"/>
</dbReference>
<organism evidence="3 4">
    <name type="scientific">Cardiocondyla obscurior</name>
    <dbReference type="NCBI Taxonomy" id="286306"/>
    <lineage>
        <taxon>Eukaryota</taxon>
        <taxon>Metazoa</taxon>
        <taxon>Ecdysozoa</taxon>
        <taxon>Arthropoda</taxon>
        <taxon>Hexapoda</taxon>
        <taxon>Insecta</taxon>
        <taxon>Pterygota</taxon>
        <taxon>Neoptera</taxon>
        <taxon>Endopterygota</taxon>
        <taxon>Hymenoptera</taxon>
        <taxon>Apocrita</taxon>
        <taxon>Aculeata</taxon>
        <taxon>Formicoidea</taxon>
        <taxon>Formicidae</taxon>
        <taxon>Myrmicinae</taxon>
        <taxon>Cardiocondyla</taxon>
    </lineage>
</organism>
<name>A0AAW2GB64_9HYME</name>
<evidence type="ECO:0000313" key="4">
    <source>
        <dbReference type="Proteomes" id="UP001430953"/>
    </source>
</evidence>
<evidence type="ECO:0000256" key="2">
    <source>
        <dbReference type="SAM" id="Phobius"/>
    </source>
</evidence>
<accession>A0AAW2GB64</accession>
<sequence>MARGDEGAKNRGNKNAKGNRNCNARCHAENVSRNFDLRRTRRFTRTSSPFSPFPIQCIMLVILWSRQLVAFSTLAGSLVKRRNIRCGTRRTIEEIAALLKKKNNKNSHVRRPKESDSRILLSIKWVTSPRFFSQSAKSGRGTVVVAAIREIDRVDVIGFPTYGRGRMGGGDFPRASRPADTRAKLACAPSRSPRYRMRCLLSRRSTNRTRRVLRRGTGDPPPTPFPFFLFFFFFSFFLIVFSVIHC</sequence>
<keyword evidence="4" id="KW-1185">Reference proteome</keyword>
<protein>
    <recommendedName>
        <fullName evidence="5">Ribosomal protein S14</fullName>
    </recommendedName>
</protein>
<evidence type="ECO:0000256" key="1">
    <source>
        <dbReference type="SAM" id="MobiDB-lite"/>
    </source>
</evidence>
<comment type="caution">
    <text evidence="3">The sequence shown here is derived from an EMBL/GenBank/DDBJ whole genome shotgun (WGS) entry which is preliminary data.</text>
</comment>